<proteinExistence type="predicted"/>
<dbReference type="AlphaFoldDB" id="A0A0A6P5T5"/>
<name>A0A0A6P5T5_9GAMM</name>
<dbReference type="EMBL" id="JSZA02000070">
    <property type="protein sequence ID" value="KHD06118.1"/>
    <property type="molecule type" value="Genomic_DNA"/>
</dbReference>
<organism evidence="1 2">
    <name type="scientific">Candidatus Thiomargarita nelsonii</name>
    <dbReference type="NCBI Taxonomy" id="1003181"/>
    <lineage>
        <taxon>Bacteria</taxon>
        <taxon>Pseudomonadati</taxon>
        <taxon>Pseudomonadota</taxon>
        <taxon>Gammaproteobacteria</taxon>
        <taxon>Thiotrichales</taxon>
        <taxon>Thiotrichaceae</taxon>
        <taxon>Thiomargarita</taxon>
    </lineage>
</organism>
<comment type="caution">
    <text evidence="1">The sequence shown here is derived from an EMBL/GenBank/DDBJ whole genome shotgun (WGS) entry which is preliminary data.</text>
</comment>
<protein>
    <submittedName>
        <fullName evidence="1">Uncharacterized protein</fullName>
    </submittedName>
</protein>
<evidence type="ECO:0000313" key="2">
    <source>
        <dbReference type="Proteomes" id="UP000030428"/>
    </source>
</evidence>
<accession>A0A0A6P5T5</accession>
<keyword evidence="2" id="KW-1185">Reference proteome</keyword>
<dbReference type="Proteomes" id="UP000030428">
    <property type="component" value="Unassembled WGS sequence"/>
</dbReference>
<evidence type="ECO:0000313" key="1">
    <source>
        <dbReference type="EMBL" id="KHD06118.1"/>
    </source>
</evidence>
<reference evidence="1 2" key="1">
    <citation type="journal article" date="2016" name="Front. Microbiol.">
        <title>Single-Cell (Meta-)Genomics of a Dimorphic Candidatus Thiomargarita nelsonii Reveals Genomic Plasticity.</title>
        <authorList>
            <person name="Flood B.E."/>
            <person name="Fliss P."/>
            <person name="Jones D.S."/>
            <person name="Dick G.J."/>
            <person name="Jain S."/>
            <person name="Kaster A.K."/>
            <person name="Winkel M."/>
            <person name="Mussmann M."/>
            <person name="Bailey J."/>
        </authorList>
    </citation>
    <scope>NUCLEOTIDE SEQUENCE [LARGE SCALE GENOMIC DNA]</scope>
    <source>
        <strain evidence="1">Hydrate Ridge</strain>
    </source>
</reference>
<sequence length="225" mass="26334">MKKQTKIPVLKGGLPGHYSEKMAEDLFNSVGDDFIYLILDYQPDDYRQAPFNCTHLERKIINSAEAKEKGMVCDPRTIEFMLFTLLSIPAKETGEKMGNESTYEHLYIALFLARHYGDLLDRWHAKLSSNLRQWAREFVNTVEQFDRPDEELNIFEKVMKAFRLNNHNMARTRDNVKSVWIVVLIRLSLSSYRSLSEYMQQSKRNNNAVTPDTLLYFLGRLVQNN</sequence>
<gene>
    <name evidence="1" type="ORF">PN36_18110</name>
</gene>